<dbReference type="Proteomes" id="UP000593564">
    <property type="component" value="Unassembled WGS sequence"/>
</dbReference>
<evidence type="ECO:0000313" key="2">
    <source>
        <dbReference type="EMBL" id="KAF5940746.1"/>
    </source>
</evidence>
<keyword evidence="3" id="KW-1185">Reference proteome</keyword>
<evidence type="ECO:0000313" key="3">
    <source>
        <dbReference type="Proteomes" id="UP000593564"/>
    </source>
</evidence>
<reference evidence="3" key="1">
    <citation type="journal article" date="2020" name="Nat. Commun.">
        <title>Genome assembly of wild tea tree DASZ reveals pedigree and selection history of tea varieties.</title>
        <authorList>
            <person name="Zhang W."/>
            <person name="Zhang Y."/>
            <person name="Qiu H."/>
            <person name="Guo Y."/>
            <person name="Wan H."/>
            <person name="Zhang X."/>
            <person name="Scossa F."/>
            <person name="Alseekh S."/>
            <person name="Zhang Q."/>
            <person name="Wang P."/>
            <person name="Xu L."/>
            <person name="Schmidt M.H."/>
            <person name="Jia X."/>
            <person name="Li D."/>
            <person name="Zhu A."/>
            <person name="Guo F."/>
            <person name="Chen W."/>
            <person name="Ni D."/>
            <person name="Usadel B."/>
            <person name="Fernie A.R."/>
            <person name="Wen W."/>
        </authorList>
    </citation>
    <scope>NUCLEOTIDE SEQUENCE [LARGE SCALE GENOMIC DNA]</scope>
    <source>
        <strain evidence="3">cv. G240</strain>
    </source>
</reference>
<name>A0A7J7GMR5_CAMSI</name>
<dbReference type="PANTHER" id="PTHR33448">
    <property type="entry name" value="CHLOROPLAST PROTEIN HCF243-RELATED"/>
    <property type="match status" value="1"/>
</dbReference>
<sequence length="308" mass="34949">MISTKPISSPSRTEKFPPPLMMKFLRTNPGSRSRGRSRSSPMFIRKKNTTVIESQQEPSSPKVTCIGQVRVRRSSNKPCSNRAPCSCLWLRNTLFSHHFLKKLQPKSFRPFRKKWDLVFRFGCCRTGEIGDQSNRKSKNIEDESDDEDELEAHVKVAALNSSSPPKNALLLTRCRSAPYRSSSLASQFWGSPLEAASETEEGCEENRALQHLQQMENREESESEVNCGESEGKLRFSRENEGSINGKFKEESDIGEVETGGAVILLRRCKSEPARRGERLNLEASFWRHRRLGFAEPCSPHACDKLIN</sequence>
<evidence type="ECO:0000256" key="1">
    <source>
        <dbReference type="SAM" id="MobiDB-lite"/>
    </source>
</evidence>
<feature type="region of interest" description="Disordered" evidence="1">
    <location>
        <begin position="1"/>
        <end position="21"/>
    </location>
</feature>
<protein>
    <recommendedName>
        <fullName evidence="4">Protamine P1 family protein</fullName>
    </recommendedName>
</protein>
<gene>
    <name evidence="2" type="ORF">HYC85_021913</name>
</gene>
<comment type="caution">
    <text evidence="2">The sequence shown here is derived from an EMBL/GenBank/DDBJ whole genome shotgun (WGS) entry which is preliminary data.</text>
</comment>
<evidence type="ECO:0008006" key="4">
    <source>
        <dbReference type="Google" id="ProtNLM"/>
    </source>
</evidence>
<dbReference type="EMBL" id="JACBKZ010000010">
    <property type="protein sequence ID" value="KAF5940746.1"/>
    <property type="molecule type" value="Genomic_DNA"/>
</dbReference>
<organism evidence="2 3">
    <name type="scientific">Camellia sinensis</name>
    <name type="common">Tea plant</name>
    <name type="synonym">Thea sinensis</name>
    <dbReference type="NCBI Taxonomy" id="4442"/>
    <lineage>
        <taxon>Eukaryota</taxon>
        <taxon>Viridiplantae</taxon>
        <taxon>Streptophyta</taxon>
        <taxon>Embryophyta</taxon>
        <taxon>Tracheophyta</taxon>
        <taxon>Spermatophyta</taxon>
        <taxon>Magnoliopsida</taxon>
        <taxon>eudicotyledons</taxon>
        <taxon>Gunneridae</taxon>
        <taxon>Pentapetalae</taxon>
        <taxon>asterids</taxon>
        <taxon>Ericales</taxon>
        <taxon>Theaceae</taxon>
        <taxon>Camellia</taxon>
    </lineage>
</organism>
<dbReference type="PANTHER" id="PTHR33448:SF10">
    <property type="entry name" value="PROTAMINE P1 FAMILY PROTEIN"/>
    <property type="match status" value="1"/>
</dbReference>
<dbReference type="AlphaFoldDB" id="A0A7J7GMR5"/>
<accession>A0A7J7GMR5</accession>
<proteinExistence type="predicted"/>
<reference evidence="2 3" key="2">
    <citation type="submission" date="2020-07" db="EMBL/GenBank/DDBJ databases">
        <title>Genome assembly of wild tea tree DASZ reveals pedigree and selection history of tea varieties.</title>
        <authorList>
            <person name="Zhang W."/>
        </authorList>
    </citation>
    <scope>NUCLEOTIDE SEQUENCE [LARGE SCALE GENOMIC DNA]</scope>
    <source>
        <strain evidence="3">cv. G240</strain>
        <tissue evidence="2">Leaf</tissue>
    </source>
</reference>
<feature type="compositionally biased region" description="Polar residues" evidence="1">
    <location>
        <begin position="1"/>
        <end position="11"/>
    </location>
</feature>